<dbReference type="Proteomes" id="UP001189429">
    <property type="component" value="Unassembled WGS sequence"/>
</dbReference>
<feature type="region of interest" description="Disordered" evidence="1">
    <location>
        <begin position="105"/>
        <end position="124"/>
    </location>
</feature>
<name>A0ABN9QNX0_9DINO</name>
<keyword evidence="3" id="KW-1185">Reference proteome</keyword>
<reference evidence="2" key="1">
    <citation type="submission" date="2023-10" db="EMBL/GenBank/DDBJ databases">
        <authorList>
            <person name="Chen Y."/>
            <person name="Shah S."/>
            <person name="Dougan E. K."/>
            <person name="Thang M."/>
            <person name="Chan C."/>
        </authorList>
    </citation>
    <scope>NUCLEOTIDE SEQUENCE [LARGE SCALE GENOMIC DNA]</scope>
</reference>
<evidence type="ECO:0000313" key="2">
    <source>
        <dbReference type="EMBL" id="CAK0806692.1"/>
    </source>
</evidence>
<accession>A0ABN9QNX0</accession>
<organism evidence="2 3">
    <name type="scientific">Prorocentrum cordatum</name>
    <dbReference type="NCBI Taxonomy" id="2364126"/>
    <lineage>
        <taxon>Eukaryota</taxon>
        <taxon>Sar</taxon>
        <taxon>Alveolata</taxon>
        <taxon>Dinophyceae</taxon>
        <taxon>Prorocentrales</taxon>
        <taxon>Prorocentraceae</taxon>
        <taxon>Prorocentrum</taxon>
    </lineage>
</organism>
<proteinExistence type="predicted"/>
<evidence type="ECO:0000256" key="1">
    <source>
        <dbReference type="SAM" id="MobiDB-lite"/>
    </source>
</evidence>
<evidence type="ECO:0000313" key="3">
    <source>
        <dbReference type="Proteomes" id="UP001189429"/>
    </source>
</evidence>
<dbReference type="EMBL" id="CAUYUJ010003769">
    <property type="protein sequence ID" value="CAK0806692.1"/>
    <property type="molecule type" value="Genomic_DNA"/>
</dbReference>
<sequence>MPAARGPPTTRAPDASVAQELGEFTDRQMAQLRGVIEESLRAVLLLERGASHGCQHEGGPSCGHQHSDGANLVGVVELDGGPLGHCGTSQSSAVGGALSLEIGGAASPGSKKATRGRSVEENTTRKLVKEIRGSRESLCSDGALSPMRTLIMASHEGLKSLCHKLVHENPYFDSVMGVVIIANSAVIGIETQMRLDNENEE</sequence>
<protein>
    <submittedName>
        <fullName evidence="2">Uncharacterized protein</fullName>
    </submittedName>
</protein>
<feature type="non-terminal residue" evidence="2">
    <location>
        <position position="201"/>
    </location>
</feature>
<comment type="caution">
    <text evidence="2">The sequence shown here is derived from an EMBL/GenBank/DDBJ whole genome shotgun (WGS) entry which is preliminary data.</text>
</comment>
<gene>
    <name evidence="2" type="ORF">PCOR1329_LOCUS12819</name>
</gene>